<keyword evidence="4 9" id="KW-0159">Chromosome partition</keyword>
<dbReference type="PROSITE" id="PS51898">
    <property type="entry name" value="TYR_RECOMBINASE"/>
    <property type="match status" value="1"/>
</dbReference>
<evidence type="ECO:0000256" key="5">
    <source>
        <dbReference type="ARBA" id="ARBA00022908"/>
    </source>
</evidence>
<dbReference type="EMBL" id="JAPDOD010000076">
    <property type="protein sequence ID" value="MDA0166792.1"/>
    <property type="molecule type" value="Genomic_DNA"/>
</dbReference>
<feature type="active site" evidence="9">
    <location>
        <position position="161"/>
    </location>
</feature>
<dbReference type="InterPro" id="IPR044068">
    <property type="entry name" value="CB"/>
</dbReference>
<dbReference type="RefSeq" id="WP_270046046.1">
    <property type="nucleotide sequence ID" value="NZ_JAPDOD010000076.1"/>
</dbReference>
<dbReference type="Pfam" id="PF02899">
    <property type="entry name" value="Phage_int_SAM_1"/>
    <property type="match status" value="1"/>
</dbReference>
<dbReference type="CDD" id="cd00798">
    <property type="entry name" value="INT_XerDC_C"/>
    <property type="match status" value="1"/>
</dbReference>
<dbReference type="InterPro" id="IPR050090">
    <property type="entry name" value="Tyrosine_recombinase_XerCD"/>
</dbReference>
<comment type="subcellular location">
    <subcellularLocation>
        <location evidence="1 9">Cytoplasm</location>
    </subcellularLocation>
</comment>
<reference evidence="12" key="1">
    <citation type="submission" date="2022-10" db="EMBL/GenBank/DDBJ databases">
        <title>The WGS of Solirubrobacter ginsenosidimutans DSM 21036.</title>
        <authorList>
            <person name="Jiang Z."/>
        </authorList>
    </citation>
    <scope>NUCLEOTIDE SEQUENCE</scope>
    <source>
        <strain evidence="12">DSM 21036</strain>
    </source>
</reference>
<dbReference type="Proteomes" id="UP001149140">
    <property type="component" value="Unassembled WGS sequence"/>
</dbReference>
<accession>A0A9X3N569</accession>
<dbReference type="PROSITE" id="PS51900">
    <property type="entry name" value="CB"/>
    <property type="match status" value="1"/>
</dbReference>
<dbReference type="PANTHER" id="PTHR30349">
    <property type="entry name" value="PHAGE INTEGRASE-RELATED"/>
    <property type="match status" value="1"/>
</dbReference>
<dbReference type="InterPro" id="IPR023009">
    <property type="entry name" value="Tyrosine_recombinase_XerC/XerD"/>
</dbReference>
<dbReference type="GO" id="GO:0005737">
    <property type="term" value="C:cytoplasm"/>
    <property type="evidence" value="ECO:0007669"/>
    <property type="project" value="UniProtKB-SubCell"/>
</dbReference>
<evidence type="ECO:0000256" key="4">
    <source>
        <dbReference type="ARBA" id="ARBA00022829"/>
    </source>
</evidence>
<evidence type="ECO:0000313" key="13">
    <source>
        <dbReference type="Proteomes" id="UP001149140"/>
    </source>
</evidence>
<dbReference type="InterPro" id="IPR002104">
    <property type="entry name" value="Integrase_catalytic"/>
</dbReference>
<keyword evidence="6 9" id="KW-0238">DNA-binding</keyword>
<dbReference type="Gene3D" id="1.10.443.10">
    <property type="entry name" value="Intergrase catalytic core"/>
    <property type="match status" value="1"/>
</dbReference>
<evidence type="ECO:0000256" key="7">
    <source>
        <dbReference type="ARBA" id="ARBA00023172"/>
    </source>
</evidence>
<feature type="active site" evidence="9">
    <location>
        <position position="282"/>
    </location>
</feature>
<keyword evidence="5 9" id="KW-0229">DNA integration</keyword>
<comment type="similarity">
    <text evidence="9">Belongs to the 'phage' integrase family. XerC subfamily.</text>
</comment>
<dbReference type="GO" id="GO:0003677">
    <property type="term" value="F:DNA binding"/>
    <property type="evidence" value="ECO:0007669"/>
    <property type="project" value="UniProtKB-UniRule"/>
</dbReference>
<dbReference type="GO" id="GO:0007059">
    <property type="term" value="P:chromosome segregation"/>
    <property type="evidence" value="ECO:0007669"/>
    <property type="project" value="UniProtKB-UniRule"/>
</dbReference>
<feature type="active site" evidence="9">
    <location>
        <position position="259"/>
    </location>
</feature>
<evidence type="ECO:0000259" key="11">
    <source>
        <dbReference type="PROSITE" id="PS51900"/>
    </source>
</evidence>
<comment type="function">
    <text evidence="9">Site-specific tyrosine recombinase, which acts by catalyzing the cutting and rejoining of the recombining DNA molecules. The XerC-XerD complex is essential to convert dimers of the bacterial chromosome into monomers to permit their segregation at cell division. It also contributes to the segregational stability of plasmids.</text>
</comment>
<name>A0A9X3N569_9ACTN</name>
<evidence type="ECO:0000256" key="1">
    <source>
        <dbReference type="ARBA" id="ARBA00004496"/>
    </source>
</evidence>
<dbReference type="GO" id="GO:0006313">
    <property type="term" value="P:DNA transposition"/>
    <property type="evidence" value="ECO:0007669"/>
    <property type="project" value="UniProtKB-UniRule"/>
</dbReference>
<evidence type="ECO:0000256" key="6">
    <source>
        <dbReference type="ARBA" id="ARBA00023125"/>
    </source>
</evidence>
<keyword evidence="8 9" id="KW-0131">Cell cycle</keyword>
<dbReference type="InterPro" id="IPR004107">
    <property type="entry name" value="Integrase_SAM-like_N"/>
</dbReference>
<evidence type="ECO:0000313" key="12">
    <source>
        <dbReference type="EMBL" id="MDA0166792.1"/>
    </source>
</evidence>
<dbReference type="SUPFAM" id="SSF56349">
    <property type="entry name" value="DNA breaking-rejoining enzymes"/>
    <property type="match status" value="1"/>
</dbReference>
<dbReference type="InterPro" id="IPR010998">
    <property type="entry name" value="Integrase_recombinase_N"/>
</dbReference>
<feature type="active site" evidence="9">
    <location>
        <position position="256"/>
    </location>
</feature>
<comment type="caution">
    <text evidence="12">The sequence shown here is derived from an EMBL/GenBank/DDBJ whole genome shotgun (WGS) entry which is preliminary data.</text>
</comment>
<organism evidence="12 13">
    <name type="scientific">Solirubrobacter ginsenosidimutans</name>
    <dbReference type="NCBI Taxonomy" id="490573"/>
    <lineage>
        <taxon>Bacteria</taxon>
        <taxon>Bacillati</taxon>
        <taxon>Actinomycetota</taxon>
        <taxon>Thermoleophilia</taxon>
        <taxon>Solirubrobacterales</taxon>
        <taxon>Solirubrobacteraceae</taxon>
        <taxon>Solirubrobacter</taxon>
    </lineage>
</organism>
<evidence type="ECO:0000256" key="2">
    <source>
        <dbReference type="ARBA" id="ARBA00022490"/>
    </source>
</evidence>
<protein>
    <recommendedName>
        <fullName evidence="9">Tyrosine recombinase XerC</fullName>
    </recommendedName>
</protein>
<dbReference type="GO" id="GO:0009037">
    <property type="term" value="F:tyrosine-based site-specific recombinase activity"/>
    <property type="evidence" value="ECO:0007669"/>
    <property type="project" value="UniProtKB-UniRule"/>
</dbReference>
<sequence length="310" mass="34194">MKKALTPTQGTAAVSEPWREALRTFDADLQRRGSAERTRKAYGTDAAELASWATANGLLPDQVDYKVLRRWAARLSQRGAAPRTMARKLASIRSLFRSLLEHGVVASNPADLIPAPKLPQTLPKTLKPDDVARLLEKIPASTPLEQRDRALFELAYSSGLRAEELVDLDVTSINFDQEQVRVEGKGAKTRFVPTGEPALRSIATYLERARPALTGGEPETALFVSKSGRRLSTSDVRRRLRVWARHASTQTGVHPHALRHSFATHLLEGGADLRAIQEMLGHASISTTQVYTRVESARLRAAYAKSHPRA</sequence>
<feature type="active site" evidence="9">
    <location>
        <position position="185"/>
    </location>
</feature>
<dbReference type="InterPro" id="IPR011010">
    <property type="entry name" value="DNA_brk_join_enz"/>
</dbReference>
<dbReference type="GO" id="GO:0051301">
    <property type="term" value="P:cell division"/>
    <property type="evidence" value="ECO:0007669"/>
    <property type="project" value="UniProtKB-KW"/>
</dbReference>
<dbReference type="InterPro" id="IPR013762">
    <property type="entry name" value="Integrase-like_cat_sf"/>
</dbReference>
<feature type="domain" description="Core-binding (CB)" evidence="11">
    <location>
        <begin position="9"/>
        <end position="100"/>
    </location>
</feature>
<feature type="domain" description="Tyr recombinase" evidence="10">
    <location>
        <begin position="121"/>
        <end position="304"/>
    </location>
</feature>
<gene>
    <name evidence="9" type="primary">xerC</name>
    <name evidence="12" type="ORF">OM076_41410</name>
</gene>
<dbReference type="HAMAP" id="MF_01808">
    <property type="entry name" value="Recomb_XerC_XerD"/>
    <property type="match status" value="1"/>
</dbReference>
<dbReference type="AlphaFoldDB" id="A0A9X3N569"/>
<evidence type="ECO:0000256" key="9">
    <source>
        <dbReference type="HAMAP-Rule" id="MF_01808"/>
    </source>
</evidence>
<keyword evidence="3 9" id="KW-0132">Cell division</keyword>
<dbReference type="PANTHER" id="PTHR30349:SF81">
    <property type="entry name" value="TYROSINE RECOMBINASE XERC"/>
    <property type="match status" value="1"/>
</dbReference>
<dbReference type="Gene3D" id="1.10.150.130">
    <property type="match status" value="1"/>
</dbReference>
<dbReference type="Pfam" id="PF00589">
    <property type="entry name" value="Phage_integrase"/>
    <property type="match status" value="1"/>
</dbReference>
<dbReference type="NCBIfam" id="NF001399">
    <property type="entry name" value="PRK00283.1"/>
    <property type="match status" value="1"/>
</dbReference>
<comment type="subunit">
    <text evidence="9">Forms a cyclic heterotetrameric complex composed of two molecules of XerC and two molecules of XerD.</text>
</comment>
<keyword evidence="2 9" id="KW-0963">Cytoplasm</keyword>
<keyword evidence="7 9" id="KW-0233">DNA recombination</keyword>
<evidence type="ECO:0000256" key="8">
    <source>
        <dbReference type="ARBA" id="ARBA00023306"/>
    </source>
</evidence>
<proteinExistence type="inferred from homology"/>
<feature type="active site" description="O-(3'-phospho-DNA)-tyrosine intermediate" evidence="9">
    <location>
        <position position="291"/>
    </location>
</feature>
<evidence type="ECO:0000256" key="3">
    <source>
        <dbReference type="ARBA" id="ARBA00022618"/>
    </source>
</evidence>
<evidence type="ECO:0000259" key="10">
    <source>
        <dbReference type="PROSITE" id="PS51898"/>
    </source>
</evidence>
<keyword evidence="13" id="KW-1185">Reference proteome</keyword>